<proteinExistence type="predicted"/>
<protein>
    <recommendedName>
        <fullName evidence="3">DUF559 domain-containing protein</fullName>
    </recommendedName>
</protein>
<evidence type="ECO:0000313" key="1">
    <source>
        <dbReference type="EMBL" id="AXE37345.1"/>
    </source>
</evidence>
<name>A0A344UPZ7_9ACTN</name>
<dbReference type="OrthoDB" id="3711444at2"/>
<dbReference type="KEGG" id="acij:JS278_00148"/>
<dbReference type="SUPFAM" id="SSF52980">
    <property type="entry name" value="Restriction endonuclease-like"/>
    <property type="match status" value="1"/>
</dbReference>
<reference evidence="1 2" key="1">
    <citation type="submission" date="2017-12" db="EMBL/GenBank/DDBJ databases">
        <title>The whole genome sequence of the Acidipropionibacterium virtanenii sp. nov. type strain JS278.</title>
        <authorList>
            <person name="Laine P."/>
            <person name="Deptula P."/>
            <person name="Varmanen P."/>
            <person name="Auvinen P."/>
        </authorList>
    </citation>
    <scope>NUCLEOTIDE SEQUENCE [LARGE SCALE GENOMIC DNA]</scope>
    <source>
        <strain evidence="1 2">JS278</strain>
    </source>
</reference>
<dbReference type="AlphaFoldDB" id="A0A344UPZ7"/>
<accession>A0A344UPZ7</accession>
<dbReference type="RefSeq" id="WP_114043510.1">
    <property type="nucleotide sequence ID" value="NZ_CP025198.1"/>
</dbReference>
<evidence type="ECO:0008006" key="3">
    <source>
        <dbReference type="Google" id="ProtNLM"/>
    </source>
</evidence>
<organism evidence="1 2">
    <name type="scientific">Acidipropionibacterium virtanenii</name>
    <dbReference type="NCBI Taxonomy" id="2057246"/>
    <lineage>
        <taxon>Bacteria</taxon>
        <taxon>Bacillati</taxon>
        <taxon>Actinomycetota</taxon>
        <taxon>Actinomycetes</taxon>
        <taxon>Propionibacteriales</taxon>
        <taxon>Propionibacteriaceae</taxon>
        <taxon>Acidipropionibacterium</taxon>
    </lineage>
</organism>
<sequence>MELLELLERAPVLRIPPSGPLARQAARAAVDGLVLRPLPRIVMSPGVQADPSAWVLANWLWRPSSVVTGRAALRLQGLPDLAAPVVDALLPYELRDRGRLRFHNCRLPGELKLDTEHGSMASTAASALFLGSRGDWAPICDAIREDKVTPEAMTRARELLRHHPDARLMDKTLRYISESPWSVAELELHELLRIAGIKGWKGNLPVFLPVLEDGVQTIRKRHPDAAFEAEKLGVEVASEQYHNNARAFAEDARRTRWFAAAGWTLLPVTPKQLRRNPNDFPHDLCCRLYRPHRPSALPLVVYQAYAPFWRCTNSFRNL</sequence>
<evidence type="ECO:0000313" key="2">
    <source>
        <dbReference type="Proteomes" id="UP000251995"/>
    </source>
</evidence>
<keyword evidence="2" id="KW-1185">Reference proteome</keyword>
<dbReference type="Proteomes" id="UP000251995">
    <property type="component" value="Chromosome"/>
</dbReference>
<dbReference type="InterPro" id="IPR011335">
    <property type="entry name" value="Restrct_endonuc-II-like"/>
</dbReference>
<dbReference type="EMBL" id="CP025198">
    <property type="protein sequence ID" value="AXE37345.1"/>
    <property type="molecule type" value="Genomic_DNA"/>
</dbReference>
<gene>
    <name evidence="1" type="ORF">JS278_00148</name>
</gene>
<dbReference type="Gene3D" id="3.40.960.10">
    <property type="entry name" value="VSR Endonuclease"/>
    <property type="match status" value="1"/>
</dbReference>